<accession>A0A8E2ECW2</accession>
<dbReference type="AlphaFoldDB" id="A0A8E2ECW2"/>
<evidence type="ECO:0000259" key="1">
    <source>
        <dbReference type="Pfam" id="PF23549"/>
    </source>
</evidence>
<evidence type="ECO:0000313" key="3">
    <source>
        <dbReference type="Proteomes" id="UP000250266"/>
    </source>
</evidence>
<dbReference type="Proteomes" id="UP000250266">
    <property type="component" value="Unassembled WGS sequence"/>
</dbReference>
<name>A0A8E2ECW2_9PEZI</name>
<sequence length="114" mass="13010">APSCIKCGLPTSRLKTKRSNRNGNALRPYYKCQPCNKFHCFADTRGNDPANPLCHCGVSSKRQLSGLEKRPPRQLHYVCRLGTCDYYDVDRSLSGESKDFDENVLERMRELNLV</sequence>
<dbReference type="InterPro" id="IPR056444">
    <property type="entry name" value="Zn_ribbon_GRF_2"/>
</dbReference>
<reference evidence="2 3" key="1">
    <citation type="journal article" date="2016" name="Nat. Commun.">
        <title>Ectomycorrhizal ecology is imprinted in the genome of the dominant symbiotic fungus Cenococcum geophilum.</title>
        <authorList>
            <consortium name="DOE Joint Genome Institute"/>
            <person name="Peter M."/>
            <person name="Kohler A."/>
            <person name="Ohm R.A."/>
            <person name="Kuo A."/>
            <person name="Krutzmann J."/>
            <person name="Morin E."/>
            <person name="Arend M."/>
            <person name="Barry K.W."/>
            <person name="Binder M."/>
            <person name="Choi C."/>
            <person name="Clum A."/>
            <person name="Copeland A."/>
            <person name="Grisel N."/>
            <person name="Haridas S."/>
            <person name="Kipfer T."/>
            <person name="LaButti K."/>
            <person name="Lindquist E."/>
            <person name="Lipzen A."/>
            <person name="Maire R."/>
            <person name="Meier B."/>
            <person name="Mihaltcheva S."/>
            <person name="Molinier V."/>
            <person name="Murat C."/>
            <person name="Poggeler S."/>
            <person name="Quandt C.A."/>
            <person name="Sperisen C."/>
            <person name="Tritt A."/>
            <person name="Tisserant E."/>
            <person name="Crous P.W."/>
            <person name="Henrissat B."/>
            <person name="Nehls U."/>
            <person name="Egli S."/>
            <person name="Spatafora J.W."/>
            <person name="Grigoriev I.V."/>
            <person name="Martin F.M."/>
        </authorList>
    </citation>
    <scope>NUCLEOTIDE SEQUENCE [LARGE SCALE GENOMIC DNA]</scope>
    <source>
        <strain evidence="2 3">CBS 459.81</strain>
    </source>
</reference>
<evidence type="ECO:0000313" key="2">
    <source>
        <dbReference type="EMBL" id="OCK81518.1"/>
    </source>
</evidence>
<dbReference type="OrthoDB" id="4469945at2759"/>
<proteinExistence type="predicted"/>
<feature type="domain" description="GRF-like zinc ribbon" evidence="1">
    <location>
        <begin position="1"/>
        <end position="45"/>
    </location>
</feature>
<dbReference type="EMBL" id="KV744918">
    <property type="protein sequence ID" value="OCK81518.1"/>
    <property type="molecule type" value="Genomic_DNA"/>
</dbReference>
<gene>
    <name evidence="2" type="ORF">K432DRAFT_295337</name>
</gene>
<feature type="non-terminal residue" evidence="2">
    <location>
        <position position="1"/>
    </location>
</feature>
<keyword evidence="3" id="KW-1185">Reference proteome</keyword>
<dbReference type="Pfam" id="PF23549">
    <property type="entry name" value="Zn_ribbon_GRF_2"/>
    <property type="match status" value="1"/>
</dbReference>
<protein>
    <recommendedName>
        <fullName evidence="1">GRF-like zinc ribbon domain-containing protein</fullName>
    </recommendedName>
</protein>
<organism evidence="2 3">
    <name type="scientific">Lepidopterella palustris CBS 459.81</name>
    <dbReference type="NCBI Taxonomy" id="1314670"/>
    <lineage>
        <taxon>Eukaryota</taxon>
        <taxon>Fungi</taxon>
        <taxon>Dikarya</taxon>
        <taxon>Ascomycota</taxon>
        <taxon>Pezizomycotina</taxon>
        <taxon>Dothideomycetes</taxon>
        <taxon>Pleosporomycetidae</taxon>
        <taxon>Mytilinidiales</taxon>
        <taxon>Argynnaceae</taxon>
        <taxon>Lepidopterella</taxon>
    </lineage>
</organism>